<dbReference type="EMBL" id="CM001439">
    <property type="protein sequence ID" value="EHR51787.1"/>
    <property type="molecule type" value="Genomic_DNA"/>
</dbReference>
<protein>
    <submittedName>
        <fullName evidence="1">Uncharacterized protein</fullName>
    </submittedName>
</protein>
<sequence length="46" mass="5141">MAKRALLAQAALLAAGVAALAVREFPGLIREIRMWRMATLRRSPRH</sequence>
<name>H5WXX5_9PSEU</name>
<dbReference type="RefSeq" id="WP_009155169.1">
    <property type="nucleotide sequence ID" value="NZ_CM001439.1"/>
</dbReference>
<keyword evidence="2" id="KW-1185">Reference proteome</keyword>
<dbReference type="STRING" id="882083.SacmaDRAFT_3573"/>
<evidence type="ECO:0000313" key="2">
    <source>
        <dbReference type="Proteomes" id="UP000004926"/>
    </source>
</evidence>
<dbReference type="Proteomes" id="UP000004926">
    <property type="component" value="Chromosome"/>
</dbReference>
<reference evidence="1 2" key="1">
    <citation type="journal article" date="2012" name="Stand. Genomic Sci.">
        <title>Genome sequence of the ocean sediment bacterium Saccharomonospora marina type strain (XMU15(T)).</title>
        <authorList>
            <person name="Klenk H.P."/>
            <person name="Lu M."/>
            <person name="Lucas S."/>
            <person name="Lapidus A."/>
            <person name="Copeland A."/>
            <person name="Pitluck S."/>
            <person name="Goodwin L.A."/>
            <person name="Han C."/>
            <person name="Tapia R."/>
            <person name="Brambilla E.M."/>
            <person name="Potter G."/>
            <person name="Land M."/>
            <person name="Ivanova N."/>
            <person name="Rohde M."/>
            <person name="Goker M."/>
            <person name="Detter J.C."/>
            <person name="Li W.J."/>
            <person name="Kyrpides N.C."/>
            <person name="Woyke T."/>
        </authorList>
    </citation>
    <scope>NUCLEOTIDE SEQUENCE [LARGE SCALE GENOMIC DNA]</scope>
    <source>
        <strain evidence="1 2">XMU15</strain>
    </source>
</reference>
<accession>H5WXX5</accession>
<evidence type="ECO:0000313" key="1">
    <source>
        <dbReference type="EMBL" id="EHR51787.1"/>
    </source>
</evidence>
<gene>
    <name evidence="1" type="ORF">SacmaDRAFT_3573</name>
</gene>
<proteinExistence type="predicted"/>
<dbReference type="HOGENOM" id="CLU_207354_1_0_11"/>
<dbReference type="AlphaFoldDB" id="H5WXX5"/>
<organism evidence="1 2">
    <name type="scientific">Saccharomonospora marina XMU15</name>
    <dbReference type="NCBI Taxonomy" id="882083"/>
    <lineage>
        <taxon>Bacteria</taxon>
        <taxon>Bacillati</taxon>
        <taxon>Actinomycetota</taxon>
        <taxon>Actinomycetes</taxon>
        <taxon>Pseudonocardiales</taxon>
        <taxon>Pseudonocardiaceae</taxon>
        <taxon>Saccharomonospora</taxon>
    </lineage>
</organism>